<protein>
    <submittedName>
        <fullName evidence="2">Uncharacterized protein</fullName>
    </submittedName>
</protein>
<evidence type="ECO:0000256" key="1">
    <source>
        <dbReference type="SAM" id="MobiDB-lite"/>
    </source>
</evidence>
<name>A0AAW0C745_9AGAR</name>
<proteinExistence type="predicted"/>
<sequence length="119" mass="12006">MDAGRSMGAGVTSARWLGPSDCTNGDAGDGRGAKCLEVIEVVQMGGSLLRGSLKRAAVTVSATETMTDGGDGDSGDGVEERAGGMVDNNGGRETSAGDFNADSYSMIFGLCTMSVVTEN</sequence>
<organism evidence="2 3">
    <name type="scientific">Favolaschia claudopus</name>
    <dbReference type="NCBI Taxonomy" id="2862362"/>
    <lineage>
        <taxon>Eukaryota</taxon>
        <taxon>Fungi</taxon>
        <taxon>Dikarya</taxon>
        <taxon>Basidiomycota</taxon>
        <taxon>Agaricomycotina</taxon>
        <taxon>Agaricomycetes</taxon>
        <taxon>Agaricomycetidae</taxon>
        <taxon>Agaricales</taxon>
        <taxon>Marasmiineae</taxon>
        <taxon>Mycenaceae</taxon>
        <taxon>Favolaschia</taxon>
    </lineage>
</organism>
<keyword evidence="3" id="KW-1185">Reference proteome</keyword>
<evidence type="ECO:0000313" key="2">
    <source>
        <dbReference type="EMBL" id="KAK7034823.1"/>
    </source>
</evidence>
<dbReference type="AlphaFoldDB" id="A0AAW0C745"/>
<comment type="caution">
    <text evidence="2">The sequence shown here is derived from an EMBL/GenBank/DDBJ whole genome shotgun (WGS) entry which is preliminary data.</text>
</comment>
<dbReference type="EMBL" id="JAWWNJ010000020">
    <property type="protein sequence ID" value="KAK7034823.1"/>
    <property type="molecule type" value="Genomic_DNA"/>
</dbReference>
<accession>A0AAW0C745</accession>
<evidence type="ECO:0000313" key="3">
    <source>
        <dbReference type="Proteomes" id="UP001362999"/>
    </source>
</evidence>
<feature type="region of interest" description="Disordered" evidence="1">
    <location>
        <begin position="1"/>
        <end position="23"/>
    </location>
</feature>
<dbReference type="Proteomes" id="UP001362999">
    <property type="component" value="Unassembled WGS sequence"/>
</dbReference>
<gene>
    <name evidence="2" type="ORF">R3P38DRAFT_3351243</name>
</gene>
<feature type="region of interest" description="Disordered" evidence="1">
    <location>
        <begin position="64"/>
        <end position="94"/>
    </location>
</feature>
<reference evidence="2 3" key="1">
    <citation type="journal article" date="2024" name="J Genomics">
        <title>Draft genome sequencing and assembly of Favolaschia claudopus CIRM-BRFM 2984 isolated from oak limbs.</title>
        <authorList>
            <person name="Navarro D."/>
            <person name="Drula E."/>
            <person name="Chaduli D."/>
            <person name="Cazenave R."/>
            <person name="Ahrendt S."/>
            <person name="Wang J."/>
            <person name="Lipzen A."/>
            <person name="Daum C."/>
            <person name="Barry K."/>
            <person name="Grigoriev I.V."/>
            <person name="Favel A."/>
            <person name="Rosso M.N."/>
            <person name="Martin F."/>
        </authorList>
    </citation>
    <scope>NUCLEOTIDE SEQUENCE [LARGE SCALE GENOMIC DNA]</scope>
    <source>
        <strain evidence="2 3">CIRM-BRFM 2984</strain>
    </source>
</reference>